<feature type="active site" evidence="6">
    <location>
        <position position="258"/>
    </location>
</feature>
<dbReference type="GO" id="GO:0000379">
    <property type="term" value="P:tRNA-type intron splice site recognition and cleavage"/>
    <property type="evidence" value="ECO:0007669"/>
    <property type="project" value="UniProtKB-UniRule"/>
</dbReference>
<dbReference type="InterPro" id="IPR016690">
    <property type="entry name" value="TSEN34"/>
</dbReference>
<dbReference type="InterPro" id="IPR059049">
    <property type="entry name" value="TSEN34_N"/>
</dbReference>
<evidence type="ECO:0000259" key="9">
    <source>
        <dbReference type="Pfam" id="PF26577"/>
    </source>
</evidence>
<dbReference type="InParanoid" id="W3XEK2"/>
<dbReference type="GO" id="GO:0000214">
    <property type="term" value="C:tRNA-intron endonuclease complex"/>
    <property type="evidence" value="ECO:0007669"/>
    <property type="project" value="UniProtKB-UniRule"/>
</dbReference>
<evidence type="ECO:0000313" key="11">
    <source>
        <dbReference type="Proteomes" id="UP000030651"/>
    </source>
</evidence>
<evidence type="ECO:0000256" key="3">
    <source>
        <dbReference type="ARBA" id="ARBA00023239"/>
    </source>
</evidence>
<dbReference type="InterPro" id="IPR036167">
    <property type="entry name" value="tRNA_intron_Endo_cat-like_sf"/>
</dbReference>
<feature type="active site" evidence="6">
    <location>
        <position position="266"/>
    </location>
</feature>
<evidence type="ECO:0000256" key="7">
    <source>
        <dbReference type="SAM" id="MobiDB-lite"/>
    </source>
</evidence>
<dbReference type="HOGENOM" id="CLU_049366_0_0_1"/>
<feature type="active site" evidence="6">
    <location>
        <position position="297"/>
    </location>
</feature>
<reference evidence="11" key="1">
    <citation type="journal article" date="2015" name="BMC Genomics">
        <title>Genomic and transcriptomic analysis of the endophytic fungus Pestalotiopsis fici reveals its lifestyle and high potential for synthesis of natural products.</title>
        <authorList>
            <person name="Wang X."/>
            <person name="Zhang X."/>
            <person name="Liu L."/>
            <person name="Xiang M."/>
            <person name="Wang W."/>
            <person name="Sun X."/>
            <person name="Che Y."/>
            <person name="Guo L."/>
            <person name="Liu G."/>
            <person name="Guo L."/>
            <person name="Wang C."/>
            <person name="Yin W.B."/>
            <person name="Stadler M."/>
            <person name="Zhang X."/>
            <person name="Liu X."/>
        </authorList>
    </citation>
    <scope>NUCLEOTIDE SEQUENCE [LARGE SCALE GENOMIC DNA]</scope>
    <source>
        <strain evidence="11">W106-1 / CGMCC3.15140</strain>
    </source>
</reference>
<dbReference type="OMA" id="RTFSLEW"/>
<dbReference type="CDD" id="cd22363">
    <property type="entry name" value="tRNA-intron_lyase_C"/>
    <property type="match status" value="1"/>
</dbReference>
<organism evidence="10 11">
    <name type="scientific">Pestalotiopsis fici (strain W106-1 / CGMCC3.15140)</name>
    <dbReference type="NCBI Taxonomy" id="1229662"/>
    <lineage>
        <taxon>Eukaryota</taxon>
        <taxon>Fungi</taxon>
        <taxon>Dikarya</taxon>
        <taxon>Ascomycota</taxon>
        <taxon>Pezizomycotina</taxon>
        <taxon>Sordariomycetes</taxon>
        <taxon>Xylariomycetidae</taxon>
        <taxon>Amphisphaeriales</taxon>
        <taxon>Sporocadaceae</taxon>
        <taxon>Pestalotiopsis</taxon>
    </lineage>
</organism>
<feature type="region of interest" description="Disordered" evidence="7">
    <location>
        <begin position="127"/>
        <end position="167"/>
    </location>
</feature>
<keyword evidence="11" id="KW-1185">Reference proteome</keyword>
<dbReference type="InterPro" id="IPR006677">
    <property type="entry name" value="tRNA_intron_Endonuc_cat-like"/>
</dbReference>
<dbReference type="EC" id="4.6.1.16" evidence="5"/>
<accession>W3XEK2</accession>
<dbReference type="GO" id="GO:0003676">
    <property type="term" value="F:nucleic acid binding"/>
    <property type="evidence" value="ECO:0007669"/>
    <property type="project" value="InterPro"/>
</dbReference>
<dbReference type="KEGG" id="pfy:PFICI_05703"/>
<gene>
    <name evidence="10" type="ORF">PFICI_05703</name>
</gene>
<feature type="domain" description="tRNA intron endonuclease catalytic" evidence="8">
    <location>
        <begin position="232"/>
        <end position="301"/>
    </location>
</feature>
<dbReference type="EMBL" id="KI912111">
    <property type="protein sequence ID" value="ETS83827.1"/>
    <property type="molecule type" value="Genomic_DNA"/>
</dbReference>
<dbReference type="AlphaFoldDB" id="W3XEK2"/>
<dbReference type="Pfam" id="PF26577">
    <property type="entry name" value="TSEN34_N"/>
    <property type="match status" value="1"/>
</dbReference>
<dbReference type="PIRSF" id="PIRSF017250">
    <property type="entry name" value="tRNA_splic_SEN34"/>
    <property type="match status" value="1"/>
</dbReference>
<dbReference type="PANTHER" id="PTHR13070">
    <property type="entry name" value="TRNA-SPLICING ENDONUCLEASE SUBUNIT SEN34-RELATED"/>
    <property type="match status" value="1"/>
</dbReference>
<dbReference type="RefSeq" id="XP_007832475.1">
    <property type="nucleotide sequence ID" value="XM_007834284.1"/>
</dbReference>
<evidence type="ECO:0000256" key="6">
    <source>
        <dbReference type="PIRSR" id="PIRSR017250-50"/>
    </source>
</evidence>
<evidence type="ECO:0000259" key="8">
    <source>
        <dbReference type="Pfam" id="PF01974"/>
    </source>
</evidence>
<dbReference type="Proteomes" id="UP000030651">
    <property type="component" value="Unassembled WGS sequence"/>
</dbReference>
<dbReference type="eggNOG" id="KOG4133">
    <property type="taxonomic scope" value="Eukaryota"/>
</dbReference>
<feature type="compositionally biased region" description="Polar residues" evidence="7">
    <location>
        <begin position="143"/>
        <end position="154"/>
    </location>
</feature>
<evidence type="ECO:0000256" key="2">
    <source>
        <dbReference type="ARBA" id="ARBA00022694"/>
    </source>
</evidence>
<dbReference type="STRING" id="1229662.W3XEK2"/>
<comment type="function">
    <text evidence="4">Constitutes one of the two catalytic subunit of the tRNA-splicing endonuclease complex, a complex responsible for identification and cleavage of the splice sites in pre-tRNA. It cleaves pre-tRNA at the 5'- and 3'-splice sites to release the intron. The products are an intron and two tRNA half-molecules bearing 2',3'-cyclic phosphate and 5'-OH termini. There are no conserved sequences at the splice sites, but the intron is invariably located at the same site in the gene, placing the splice sites an invariant distance from the constant structural features of the tRNA body. It probably carries the active site for 3'-splice site cleavage.</text>
</comment>
<sequence length="341" mass="36553">MASDSSRSPVRISKVTDRYLLFDIDDIMYLRRHHNICSPFVGTMPQAPSQSVFMGLPIELMAEEAMVLVRKKAAYVVDDAAFHPSRLASPDPAVRAAYLQAMKQDGLGAATAAREYAEFRKVQGLNKAKAKGKKAQKTKEDTSSITSAGAVTSSKEPDNAAAEAAASVDEELNLFDSSDSQVTKQANKPKASVAAIEPFAITPVTSGALMDPPPSVDEEEDTASLVDAPRGYPLYAHLHDHGYYMMPGLRFGCDYNVYPGDPLRYHSHFQATHYGWNDEIKLLDIVGGGRLGTNVKKAYLIGGATAGEGKTSGEVVGGHGVKATSATGPPVRAFSIEWAAM</sequence>
<dbReference type="PANTHER" id="PTHR13070:SF0">
    <property type="entry name" value="TRNA-SPLICING ENDONUCLEASE SUBUNIT SEN34"/>
    <property type="match status" value="1"/>
</dbReference>
<keyword evidence="2 5" id="KW-0819">tRNA processing</keyword>
<protein>
    <recommendedName>
        <fullName evidence="5">tRNA-splicing endonuclease subunit Sen34</fullName>
        <ecNumber evidence="5">4.6.1.16</ecNumber>
    </recommendedName>
</protein>
<dbReference type="Pfam" id="PF01974">
    <property type="entry name" value="tRNA_int_endo"/>
    <property type="match status" value="1"/>
</dbReference>
<evidence type="ECO:0000256" key="1">
    <source>
        <dbReference type="ARBA" id="ARBA00008078"/>
    </source>
</evidence>
<dbReference type="InterPro" id="IPR011856">
    <property type="entry name" value="tRNA_endonuc-like_dom_sf"/>
</dbReference>
<dbReference type="SUPFAM" id="SSF53032">
    <property type="entry name" value="tRNA-intron endonuclease catalytic domain-like"/>
    <property type="match status" value="1"/>
</dbReference>
<proteinExistence type="inferred from homology"/>
<evidence type="ECO:0000256" key="5">
    <source>
        <dbReference type="PIRNR" id="PIRNR017250"/>
    </source>
</evidence>
<dbReference type="OrthoDB" id="48041at2759"/>
<dbReference type="Gene3D" id="3.40.1350.10">
    <property type="match status" value="1"/>
</dbReference>
<comment type="similarity">
    <text evidence="1 5">Belongs to the tRNA-intron endonuclease family.</text>
</comment>
<dbReference type="FunCoup" id="W3XEK2">
    <property type="interactions" value="154"/>
</dbReference>
<dbReference type="GeneID" id="19270716"/>
<feature type="domain" description="TSEN34 N-terminal" evidence="9">
    <location>
        <begin position="10"/>
        <end position="79"/>
    </location>
</feature>
<evidence type="ECO:0000313" key="10">
    <source>
        <dbReference type="EMBL" id="ETS83827.1"/>
    </source>
</evidence>
<name>W3XEK2_PESFW</name>
<evidence type="ECO:0000256" key="4">
    <source>
        <dbReference type="ARBA" id="ARBA00059865"/>
    </source>
</evidence>
<dbReference type="FunFam" id="3.40.1350.10:FF:000008">
    <property type="entry name" value="tRNA-splicing endonuclease subunit Sen34"/>
    <property type="match status" value="1"/>
</dbReference>
<keyword evidence="3 5" id="KW-0456">Lyase</keyword>
<dbReference type="GO" id="GO:0000213">
    <property type="term" value="F:tRNA-intron lyase activity"/>
    <property type="evidence" value="ECO:0007669"/>
    <property type="project" value="UniProtKB-UniRule"/>
</dbReference>